<gene>
    <name evidence="2" type="ORF">MMSR116_11265</name>
</gene>
<proteinExistence type="predicted"/>
<feature type="region of interest" description="Disordered" evidence="1">
    <location>
        <begin position="1"/>
        <end position="57"/>
    </location>
</feature>
<reference evidence="2 3" key="1">
    <citation type="journal article" date="2012" name="Genet. Mol. Biol.">
        <title>Analysis of 16S rRNA and mxaF genes revealing insights into Methylobacterium niche-specific plant association.</title>
        <authorList>
            <person name="Dourado M.N."/>
            <person name="Andreote F.D."/>
            <person name="Dini-Andreote F."/>
            <person name="Conti R."/>
            <person name="Araujo J.M."/>
            <person name="Araujo W.L."/>
        </authorList>
    </citation>
    <scope>NUCLEOTIDE SEQUENCE [LARGE SCALE GENOMIC DNA]</scope>
    <source>
        <strain evidence="2 3">SR1.6/6</strain>
    </source>
</reference>
<dbReference type="SUPFAM" id="SSF69047">
    <property type="entry name" value="Hypothetical protein YjbJ"/>
    <property type="match status" value="1"/>
</dbReference>
<name>A0A6B9FK95_9HYPH</name>
<evidence type="ECO:0000313" key="2">
    <source>
        <dbReference type="EMBL" id="QGY02389.1"/>
    </source>
</evidence>
<dbReference type="AlphaFoldDB" id="A0A6B9FK95"/>
<evidence type="ECO:0000313" key="3">
    <source>
        <dbReference type="Proteomes" id="UP000012488"/>
    </source>
</evidence>
<reference evidence="2 3" key="2">
    <citation type="journal article" date="2013" name="Genome Announc.">
        <title>Draft Genome Sequence of Methylobacterium mesophilicum Strain SR1.6/6, Isolated from Citrus sinensis.</title>
        <authorList>
            <person name="Marinho Almeida D."/>
            <person name="Dini-Andreote F."/>
            <person name="Camargo Neves A.A."/>
            <person name="Juca Ramos R.T."/>
            <person name="Andreote F.D."/>
            <person name="Carneiro A.R."/>
            <person name="Oliveira de Souza Lima A."/>
            <person name="Caracciolo Gomes de Sa P.H."/>
            <person name="Ribeiro Barbosa M.S."/>
            <person name="Araujo W.L."/>
            <person name="Silva A."/>
        </authorList>
    </citation>
    <scope>NUCLEOTIDE SEQUENCE [LARGE SCALE GENOMIC DNA]</scope>
    <source>
        <strain evidence="2 3">SR1.6/6</strain>
    </source>
</reference>
<dbReference type="Proteomes" id="UP000012488">
    <property type="component" value="Chromosome"/>
</dbReference>
<dbReference type="EMBL" id="CP043538">
    <property type="protein sequence ID" value="QGY02389.1"/>
    <property type="molecule type" value="Genomic_DNA"/>
</dbReference>
<protein>
    <submittedName>
        <fullName evidence="2">CsbD family protein</fullName>
    </submittedName>
</protein>
<feature type="compositionally biased region" description="Basic and acidic residues" evidence="1">
    <location>
        <begin position="1"/>
        <end position="35"/>
    </location>
</feature>
<dbReference type="KEGG" id="mmes:MMSR116_11265"/>
<sequence>MTDDKSSTSVDRRKGSIKEAIGKLTGDVRAEAEGKRQKRASGPSQPAETEPGGRKRG</sequence>
<dbReference type="InterPro" id="IPR036629">
    <property type="entry name" value="YjbJ_sf"/>
</dbReference>
<evidence type="ECO:0000256" key="1">
    <source>
        <dbReference type="SAM" id="MobiDB-lite"/>
    </source>
</evidence>
<organism evidence="2 3">
    <name type="scientific">Methylobacterium mesophilicum SR1.6/6</name>
    <dbReference type="NCBI Taxonomy" id="908290"/>
    <lineage>
        <taxon>Bacteria</taxon>
        <taxon>Pseudomonadati</taxon>
        <taxon>Pseudomonadota</taxon>
        <taxon>Alphaproteobacteria</taxon>
        <taxon>Hyphomicrobiales</taxon>
        <taxon>Methylobacteriaceae</taxon>
        <taxon>Methylobacterium</taxon>
    </lineage>
</organism>
<dbReference type="Gene3D" id="1.10.1470.10">
    <property type="entry name" value="YjbJ"/>
    <property type="match status" value="1"/>
</dbReference>
<dbReference type="RefSeq" id="WP_085988021.1">
    <property type="nucleotide sequence ID" value="NZ_CP043538.1"/>
</dbReference>
<dbReference type="OrthoDB" id="9796058at2"/>
<accession>A0A6B9FK95</accession>